<keyword evidence="9" id="KW-0732">Signal</keyword>
<feature type="domain" description="Receptor ligand binding region" evidence="10">
    <location>
        <begin position="80"/>
        <end position="254"/>
    </location>
</feature>
<reference evidence="11 12" key="1">
    <citation type="submission" date="2016-07" db="EMBL/GenBank/DDBJ databases">
        <title>Pervasive Adenine N6-methylation of Active Genes in Fungi.</title>
        <authorList>
            <consortium name="DOE Joint Genome Institute"/>
            <person name="Mondo S.J."/>
            <person name="Dannebaum R.O."/>
            <person name="Kuo R.C."/>
            <person name="Labutti K."/>
            <person name="Haridas S."/>
            <person name="Kuo A."/>
            <person name="Salamov A."/>
            <person name="Ahrendt S.R."/>
            <person name="Lipzen A."/>
            <person name="Sullivan W."/>
            <person name="Andreopoulos W.B."/>
            <person name="Clum A."/>
            <person name="Lindquist E."/>
            <person name="Daum C."/>
            <person name="Ramamoorthy G.K."/>
            <person name="Gryganskyi A."/>
            <person name="Culley D."/>
            <person name="Magnuson J.K."/>
            <person name="James T.Y."/>
            <person name="O'Malley M.A."/>
            <person name="Stajich J.E."/>
            <person name="Spatafora J.W."/>
            <person name="Visel A."/>
            <person name="Grigoriev I.V."/>
        </authorList>
    </citation>
    <scope>NUCLEOTIDE SEQUENCE [LARGE SCALE GENOMIC DNA]</scope>
    <source>
        <strain evidence="11 12">JEL800</strain>
    </source>
</reference>
<dbReference type="SUPFAM" id="SSF53822">
    <property type="entry name" value="Periplasmic binding protein-like I"/>
    <property type="match status" value="1"/>
</dbReference>
<keyword evidence="4" id="KW-0297">G-protein coupled receptor</keyword>
<dbReference type="Proteomes" id="UP000193642">
    <property type="component" value="Unassembled WGS sequence"/>
</dbReference>
<accession>A0A1Y2CC73</accession>
<dbReference type="GO" id="GO:0038039">
    <property type="term" value="C:G protein-coupled receptor heterodimeric complex"/>
    <property type="evidence" value="ECO:0007669"/>
    <property type="project" value="TreeGrafter"/>
</dbReference>
<keyword evidence="3" id="KW-1133">Transmembrane helix</keyword>
<evidence type="ECO:0000256" key="1">
    <source>
        <dbReference type="ARBA" id="ARBA00004370"/>
    </source>
</evidence>
<dbReference type="GO" id="GO:0004965">
    <property type="term" value="F:G protein-coupled GABA receptor activity"/>
    <property type="evidence" value="ECO:0007669"/>
    <property type="project" value="InterPro"/>
</dbReference>
<evidence type="ECO:0000256" key="8">
    <source>
        <dbReference type="ARBA" id="ARBA00023224"/>
    </source>
</evidence>
<dbReference type="InterPro" id="IPR028082">
    <property type="entry name" value="Peripla_BP_I"/>
</dbReference>
<dbReference type="AlphaFoldDB" id="A0A1Y2CC73"/>
<evidence type="ECO:0000256" key="5">
    <source>
        <dbReference type="ARBA" id="ARBA00023136"/>
    </source>
</evidence>
<evidence type="ECO:0000256" key="9">
    <source>
        <dbReference type="SAM" id="SignalP"/>
    </source>
</evidence>
<dbReference type="OrthoDB" id="5597995at2759"/>
<name>A0A1Y2CC73_9FUNG</name>
<evidence type="ECO:0000313" key="11">
    <source>
        <dbReference type="EMBL" id="ORY44444.1"/>
    </source>
</evidence>
<comment type="caution">
    <text evidence="11">The sequence shown here is derived from an EMBL/GenBank/DDBJ whole genome shotgun (WGS) entry which is preliminary data.</text>
</comment>
<keyword evidence="2" id="KW-0812">Transmembrane</keyword>
<keyword evidence="7" id="KW-0325">Glycoprotein</keyword>
<evidence type="ECO:0000256" key="3">
    <source>
        <dbReference type="ARBA" id="ARBA00022989"/>
    </source>
</evidence>
<protein>
    <submittedName>
        <fullName evidence="11">Periplasmic binding protein-like I</fullName>
    </submittedName>
</protein>
<dbReference type="EMBL" id="MCGO01000022">
    <property type="protein sequence ID" value="ORY44444.1"/>
    <property type="molecule type" value="Genomic_DNA"/>
</dbReference>
<dbReference type="PANTHER" id="PTHR10519:SF20">
    <property type="entry name" value="G-PROTEIN COUPLED RECEPTOR 156-RELATED"/>
    <property type="match status" value="1"/>
</dbReference>
<comment type="subcellular location">
    <subcellularLocation>
        <location evidence="1">Membrane</location>
    </subcellularLocation>
</comment>
<proteinExistence type="predicted"/>
<feature type="chain" id="PRO_5011012278" evidence="9">
    <location>
        <begin position="21"/>
        <end position="258"/>
    </location>
</feature>
<keyword evidence="5" id="KW-0472">Membrane</keyword>
<keyword evidence="6" id="KW-0675">Receptor</keyword>
<dbReference type="PANTHER" id="PTHR10519">
    <property type="entry name" value="GABA-B RECEPTOR"/>
    <property type="match status" value="1"/>
</dbReference>
<evidence type="ECO:0000256" key="7">
    <source>
        <dbReference type="ARBA" id="ARBA00023180"/>
    </source>
</evidence>
<keyword evidence="8" id="KW-0807">Transducer</keyword>
<sequence length="258" mass="29058">MTRIHFFLHILLLWSRYGTCQSFINPIIGFFPGTSTIPSKHRYNITIAFIFPYKSFWNFTTMEEYKACGGFCSWMRQMDSGAEMAVSEINNNPHILPEITVNILRVQGWDQKLAPGNGIGGVAPVALELSELKSVIGAVGDVADQSSMITAGILSQYKIPLCGGTPNLPALSNKANYPYYFRVTFSNKWGNDIATLLRKWNVKRLAMVYDADDSESVGACLDIKQSLFSNNILILARRSYHGLSYHNDYEDIIKDFSW</sequence>
<gene>
    <name evidence="11" type="ORF">BCR33DRAFT_222184</name>
</gene>
<organism evidence="11 12">
    <name type="scientific">Rhizoclosmatium globosum</name>
    <dbReference type="NCBI Taxonomy" id="329046"/>
    <lineage>
        <taxon>Eukaryota</taxon>
        <taxon>Fungi</taxon>
        <taxon>Fungi incertae sedis</taxon>
        <taxon>Chytridiomycota</taxon>
        <taxon>Chytridiomycota incertae sedis</taxon>
        <taxon>Chytridiomycetes</taxon>
        <taxon>Chytridiales</taxon>
        <taxon>Chytriomycetaceae</taxon>
        <taxon>Rhizoclosmatium</taxon>
    </lineage>
</organism>
<keyword evidence="12" id="KW-1185">Reference proteome</keyword>
<evidence type="ECO:0000256" key="4">
    <source>
        <dbReference type="ARBA" id="ARBA00023040"/>
    </source>
</evidence>
<dbReference type="Gene3D" id="3.40.50.2300">
    <property type="match status" value="1"/>
</dbReference>
<evidence type="ECO:0000259" key="10">
    <source>
        <dbReference type="Pfam" id="PF01094"/>
    </source>
</evidence>
<evidence type="ECO:0000256" key="2">
    <source>
        <dbReference type="ARBA" id="ARBA00022692"/>
    </source>
</evidence>
<dbReference type="Pfam" id="PF01094">
    <property type="entry name" value="ANF_receptor"/>
    <property type="match status" value="1"/>
</dbReference>
<evidence type="ECO:0000256" key="6">
    <source>
        <dbReference type="ARBA" id="ARBA00023170"/>
    </source>
</evidence>
<feature type="signal peptide" evidence="9">
    <location>
        <begin position="1"/>
        <end position="20"/>
    </location>
</feature>
<evidence type="ECO:0000313" key="12">
    <source>
        <dbReference type="Proteomes" id="UP000193642"/>
    </source>
</evidence>
<dbReference type="InterPro" id="IPR002455">
    <property type="entry name" value="GPCR3_GABA-B"/>
</dbReference>
<dbReference type="InterPro" id="IPR001828">
    <property type="entry name" value="ANF_lig-bd_rcpt"/>
</dbReference>